<comment type="caution">
    <text evidence="2">The sequence shown here is derived from an EMBL/GenBank/DDBJ whole genome shotgun (WGS) entry which is preliminary data.</text>
</comment>
<feature type="region of interest" description="Disordered" evidence="1">
    <location>
        <begin position="160"/>
        <end position="181"/>
    </location>
</feature>
<dbReference type="RefSeq" id="WP_193909932.1">
    <property type="nucleotide sequence ID" value="NZ_JADEXG010000050.1"/>
</dbReference>
<feature type="compositionally biased region" description="Basic and acidic residues" evidence="1">
    <location>
        <begin position="29"/>
        <end position="38"/>
    </location>
</feature>
<evidence type="ECO:0000256" key="1">
    <source>
        <dbReference type="SAM" id="MobiDB-lite"/>
    </source>
</evidence>
<sequence>MSFERVHRSKSQSPQVSSSTSQFAPRPFSIREPKRLPTQEDIENEAFQQNKFEAFGLQLKEKHGTITPVEQERLGVLQAKMDGFWAQRMERAKAQPNFLEILIRNAQTTQATEPSAPVQPKLTIGAPNDLYEQEADRVASQVVEQIHAPATAQSTLGELVQQQEEDEELQAKQSISDLQRSPFALTDEPEEKPEAADLQAKSTLQHGIAVGEASTDLASAINSARGGGQPLDASLQGAMGQEKAIHISESEPTQHLDSITVLQSNTAETATIQRKGDQPLMTQIRNHKTLVGWAMSKIGDALTGYDPDLQPLFKKINDYDRSKDGRPRTQNAAIIAMVNDLQQWLNNNNAGGIQTEDVKNYTELNYILINERNITDAQAKRLEKYSADPNSPYQQMTDEGMLWSQAGLEHSTDKLGKTGKAYFEELSNMNVESIKKEESVNKLNQFSWYSDFVEAAKQALSNAVVNHYTTSVRVMLMLNSGMKSKIMLEKDIPTFKHNTSIYDDLGLANGGFLFFFIESPNAPLRGTRFAQGDDNADPARISIPIQESGLLTNGWIMLSDFAQREYPDIMTTNKGDEYTSWLPTRKKEQQELQPTFTKQVRHFEPGLEPLTENDIEKMASMTSSKRQAYSAVAPQASGDKDSKQVYTGPDLVGKLEIADRLFNNVLVGKDIIPGLAHRVGLEVARIYAVNKALGDKLSKLRGDELMLFILKDSFRPQAMIPNSLNLTEDYVQPHPRANQLLMEMTEKILDIGERLKKSDSEIMGVIDKKMTEIMYLGKHKMHEQVQGMKRFLEELQQRVPESSKEWRKSENGRISFM</sequence>
<proteinExistence type="predicted"/>
<organism evidence="2 3">
    <name type="scientific">Vasconcelosia minhoensis LEGE 07310</name>
    <dbReference type="NCBI Taxonomy" id="915328"/>
    <lineage>
        <taxon>Bacteria</taxon>
        <taxon>Bacillati</taxon>
        <taxon>Cyanobacteriota</taxon>
        <taxon>Cyanophyceae</taxon>
        <taxon>Nodosilineales</taxon>
        <taxon>Cymatolegaceae</taxon>
        <taxon>Vasconcelosia</taxon>
        <taxon>Vasconcelosia minhoensis</taxon>
    </lineage>
</organism>
<keyword evidence="3" id="KW-1185">Reference proteome</keyword>
<reference evidence="2" key="1">
    <citation type="submission" date="2020-10" db="EMBL/GenBank/DDBJ databases">
        <authorList>
            <person name="Castelo-Branco R."/>
            <person name="Eusebio N."/>
            <person name="Adriana R."/>
            <person name="Vieira A."/>
            <person name="Brugerolle De Fraissinette N."/>
            <person name="Rezende De Castro R."/>
            <person name="Schneider M.P."/>
            <person name="Vasconcelos V."/>
            <person name="Leao P.N."/>
        </authorList>
    </citation>
    <scope>NUCLEOTIDE SEQUENCE</scope>
    <source>
        <strain evidence="2">LEGE 07310</strain>
    </source>
</reference>
<dbReference type="EMBL" id="JADEXG010000050">
    <property type="protein sequence ID" value="MBE9079210.1"/>
    <property type="molecule type" value="Genomic_DNA"/>
</dbReference>
<dbReference type="Proteomes" id="UP000636505">
    <property type="component" value="Unassembled WGS sequence"/>
</dbReference>
<evidence type="ECO:0000313" key="3">
    <source>
        <dbReference type="Proteomes" id="UP000636505"/>
    </source>
</evidence>
<name>A0A8J7AAJ6_9CYAN</name>
<gene>
    <name evidence="2" type="ORF">IQ241_18215</name>
</gene>
<feature type="region of interest" description="Disordered" evidence="1">
    <location>
        <begin position="1"/>
        <end position="44"/>
    </location>
</feature>
<accession>A0A8J7AAJ6</accession>
<feature type="compositionally biased region" description="Low complexity" evidence="1">
    <location>
        <begin position="11"/>
        <end position="22"/>
    </location>
</feature>
<protein>
    <submittedName>
        <fullName evidence="2">Uncharacterized protein</fullName>
    </submittedName>
</protein>
<evidence type="ECO:0000313" key="2">
    <source>
        <dbReference type="EMBL" id="MBE9079210.1"/>
    </source>
</evidence>
<dbReference type="AlphaFoldDB" id="A0A8J7AAJ6"/>